<organism evidence="2 3">
    <name type="scientific">Massilia eburnea</name>
    <dbReference type="NCBI Taxonomy" id="1776165"/>
    <lineage>
        <taxon>Bacteria</taxon>
        <taxon>Pseudomonadati</taxon>
        <taxon>Pseudomonadota</taxon>
        <taxon>Betaproteobacteria</taxon>
        <taxon>Burkholderiales</taxon>
        <taxon>Oxalobacteraceae</taxon>
        <taxon>Telluria group</taxon>
        <taxon>Massilia</taxon>
    </lineage>
</organism>
<reference evidence="2 3" key="1">
    <citation type="submission" date="2019-11" db="EMBL/GenBank/DDBJ databases">
        <title>Type strains purchased from KCTC, JCM and DSMZ.</title>
        <authorList>
            <person name="Lu H."/>
        </authorList>
    </citation>
    <scope>NUCLEOTIDE SEQUENCE [LARGE SCALE GENOMIC DNA]</scope>
    <source>
        <strain evidence="2 3">JCM 31587</strain>
    </source>
</reference>
<feature type="signal peptide" evidence="1">
    <location>
        <begin position="1"/>
        <end position="19"/>
    </location>
</feature>
<protein>
    <recommendedName>
        <fullName evidence="4">Tetratricopeptide repeat protein</fullName>
    </recommendedName>
</protein>
<keyword evidence="1" id="KW-0732">Signal</keyword>
<evidence type="ECO:0008006" key="4">
    <source>
        <dbReference type="Google" id="ProtNLM"/>
    </source>
</evidence>
<evidence type="ECO:0000313" key="3">
    <source>
        <dbReference type="Proteomes" id="UP000472320"/>
    </source>
</evidence>
<dbReference type="SMART" id="SM00028">
    <property type="entry name" value="TPR"/>
    <property type="match status" value="3"/>
</dbReference>
<name>A0A6L6QDJ4_9BURK</name>
<evidence type="ECO:0000313" key="2">
    <source>
        <dbReference type="EMBL" id="MTW10239.1"/>
    </source>
</evidence>
<feature type="chain" id="PRO_5027115053" description="Tetratricopeptide repeat protein" evidence="1">
    <location>
        <begin position="20"/>
        <end position="394"/>
    </location>
</feature>
<dbReference type="OrthoDB" id="9777400at2"/>
<comment type="caution">
    <text evidence="2">The sequence shown here is derived from an EMBL/GenBank/DDBJ whole genome shotgun (WGS) entry which is preliminary data.</text>
</comment>
<evidence type="ECO:0000256" key="1">
    <source>
        <dbReference type="SAM" id="SignalP"/>
    </source>
</evidence>
<dbReference type="AlphaFoldDB" id="A0A6L6QDJ4"/>
<dbReference type="Proteomes" id="UP000472320">
    <property type="component" value="Unassembled WGS sequence"/>
</dbReference>
<dbReference type="Gene3D" id="1.25.40.10">
    <property type="entry name" value="Tetratricopeptide repeat domain"/>
    <property type="match status" value="1"/>
</dbReference>
<dbReference type="RefSeq" id="WP_155453198.1">
    <property type="nucleotide sequence ID" value="NZ_WNKX01000004.1"/>
</dbReference>
<keyword evidence="3" id="KW-1185">Reference proteome</keyword>
<gene>
    <name evidence="2" type="ORF">GM658_06445</name>
</gene>
<dbReference type="InterPro" id="IPR019734">
    <property type="entry name" value="TPR_rpt"/>
</dbReference>
<dbReference type="InterPro" id="IPR011990">
    <property type="entry name" value="TPR-like_helical_dom_sf"/>
</dbReference>
<proteinExistence type="predicted"/>
<dbReference type="EMBL" id="WNKX01000004">
    <property type="protein sequence ID" value="MTW10239.1"/>
    <property type="molecule type" value="Genomic_DNA"/>
</dbReference>
<sequence>MRHLVFFAFALAAAVAASAAPFVPRSGSEVLETLPRRAAAPDAELRRQRAQLSEAPRDASAAAALAQRYIEMGRAATDPRYFGYAQAVLAPWWRTPSPPIPVLLLRATLLQSSHRFEEAMRDLDAVTRADPANAQAWLTLATVQVVRGDYDAAVRSCGRLSSLASDLASMTCLANARAASGQLAASERLLALAVERSNASVADAGLRTWALTLSGELAARRGDTPLAEARFRQALALAPADSYLLGAYADLLLDQGRNADVQALLGSHLRIDGLLLRHALALQAAAASSPPAAAAVAELQARFDAAARRGDAIHQREQARFELYLRHNAQAALRLALANWQVQKEPADLRILLEAALAARVPTAARSALAWRRQRGLEDRIIAALAGKLEGGPA</sequence>
<dbReference type="Pfam" id="PF14559">
    <property type="entry name" value="TPR_19"/>
    <property type="match status" value="1"/>
</dbReference>
<accession>A0A6L6QDJ4</accession>
<dbReference type="SUPFAM" id="SSF48452">
    <property type="entry name" value="TPR-like"/>
    <property type="match status" value="1"/>
</dbReference>